<evidence type="ECO:0000313" key="2">
    <source>
        <dbReference type="EMBL" id="KFD53904.1"/>
    </source>
</evidence>
<feature type="signal peptide" evidence="1">
    <location>
        <begin position="1"/>
        <end position="32"/>
    </location>
</feature>
<keyword evidence="3" id="KW-1185">Reference proteome</keyword>
<evidence type="ECO:0000313" key="3">
    <source>
        <dbReference type="Proteomes" id="UP000030764"/>
    </source>
</evidence>
<dbReference type="AlphaFoldDB" id="A0A085M9K8"/>
<feature type="chain" id="PRO_5001795084" description="Secreted protein" evidence="1">
    <location>
        <begin position="33"/>
        <end position="151"/>
    </location>
</feature>
<accession>A0A085M9K8</accession>
<gene>
    <name evidence="2" type="ORF">M513_05171</name>
</gene>
<dbReference type="EMBL" id="KL363212">
    <property type="protein sequence ID" value="KFD53904.1"/>
    <property type="molecule type" value="Genomic_DNA"/>
</dbReference>
<reference evidence="2 3" key="1">
    <citation type="journal article" date="2014" name="Nat. Genet.">
        <title>Genome and transcriptome of the porcine whipworm Trichuris suis.</title>
        <authorList>
            <person name="Jex A.R."/>
            <person name="Nejsum P."/>
            <person name="Schwarz E.M."/>
            <person name="Hu L."/>
            <person name="Young N.D."/>
            <person name="Hall R.S."/>
            <person name="Korhonen P.K."/>
            <person name="Liao S."/>
            <person name="Thamsborg S."/>
            <person name="Xia J."/>
            <person name="Xu P."/>
            <person name="Wang S."/>
            <person name="Scheerlinck J.P."/>
            <person name="Hofmann A."/>
            <person name="Sternberg P.W."/>
            <person name="Wang J."/>
            <person name="Gasser R.B."/>
        </authorList>
    </citation>
    <scope>NUCLEOTIDE SEQUENCE [LARGE SCALE GENOMIC DNA]</scope>
    <source>
        <strain evidence="2">DCEP-RM93M</strain>
    </source>
</reference>
<sequence length="151" mass="17098">MISFASKAAVFHVLPCMPKMLILLFFLAITFAADEWELTTAELADLQERLTDFFNTEMRTRVLKRVDSLVRLPSVKNFYRAIGNMVDTTCVRPSTMNGTMISRMCPKAARIVADDQTGTCDVYFLRTKSGIFFSRSTKCRVGTIPLQQLPK</sequence>
<proteinExistence type="predicted"/>
<protein>
    <recommendedName>
        <fullName evidence="4">Secreted protein</fullName>
    </recommendedName>
</protein>
<name>A0A085M9K8_9BILA</name>
<dbReference type="Proteomes" id="UP000030764">
    <property type="component" value="Unassembled WGS sequence"/>
</dbReference>
<organism evidence="2 3">
    <name type="scientific">Trichuris suis</name>
    <name type="common">pig whipworm</name>
    <dbReference type="NCBI Taxonomy" id="68888"/>
    <lineage>
        <taxon>Eukaryota</taxon>
        <taxon>Metazoa</taxon>
        <taxon>Ecdysozoa</taxon>
        <taxon>Nematoda</taxon>
        <taxon>Enoplea</taxon>
        <taxon>Dorylaimia</taxon>
        <taxon>Trichinellida</taxon>
        <taxon>Trichuridae</taxon>
        <taxon>Trichuris</taxon>
    </lineage>
</organism>
<evidence type="ECO:0000256" key="1">
    <source>
        <dbReference type="SAM" id="SignalP"/>
    </source>
</evidence>
<keyword evidence="1" id="KW-0732">Signal</keyword>
<evidence type="ECO:0008006" key="4">
    <source>
        <dbReference type="Google" id="ProtNLM"/>
    </source>
</evidence>